<dbReference type="PROSITE" id="PS51384">
    <property type="entry name" value="FAD_FR"/>
    <property type="match status" value="1"/>
</dbReference>
<dbReference type="PRINTS" id="PR00371">
    <property type="entry name" value="FPNCR"/>
</dbReference>
<dbReference type="EC" id="1.6.-.-" evidence="13"/>
<dbReference type="InterPro" id="IPR017938">
    <property type="entry name" value="Riboflavin_synthase-like_b-brl"/>
</dbReference>
<dbReference type="PROSITE" id="PS51085">
    <property type="entry name" value="2FE2S_FER_2"/>
    <property type="match status" value="1"/>
</dbReference>
<feature type="domain" description="2Fe-2S ferredoxin-type" evidence="11">
    <location>
        <begin position="256"/>
        <end position="341"/>
    </location>
</feature>
<reference evidence="13" key="1">
    <citation type="submission" date="2022-09" db="EMBL/GenBank/DDBJ databases">
        <title>Winslowiella arboricola sp. nov., isolated from bleeding cankers on broadleaf hosts.</title>
        <authorList>
            <person name="Brady C."/>
            <person name="Kaur S."/>
            <person name="Crampton B."/>
            <person name="Maddock D."/>
            <person name="Arnold D."/>
            <person name="Denman S."/>
        </authorList>
    </citation>
    <scope>NUCLEOTIDE SEQUENCE</scope>
    <source>
        <strain evidence="13">BAC 15a-03b</strain>
    </source>
</reference>
<dbReference type="Gene3D" id="3.40.50.80">
    <property type="entry name" value="Nucleotide-binding domain of ferredoxin-NADP reductase (FNR) module"/>
    <property type="match status" value="1"/>
</dbReference>
<dbReference type="InterPro" id="IPR001709">
    <property type="entry name" value="Flavoprot_Pyr_Nucl_cyt_Rdtase"/>
</dbReference>
<dbReference type="InterPro" id="IPR039261">
    <property type="entry name" value="FNR_nucleotide-bd"/>
</dbReference>
<feature type="domain" description="FAD-binding FR-type" evidence="12">
    <location>
        <begin position="14"/>
        <end position="114"/>
    </location>
</feature>
<dbReference type="InterPro" id="IPR001041">
    <property type="entry name" value="2Fe-2S_ferredoxin-type"/>
</dbReference>
<evidence type="ECO:0000256" key="8">
    <source>
        <dbReference type="ARBA" id="ARBA00023014"/>
    </source>
</evidence>
<dbReference type="Pfam" id="PF00111">
    <property type="entry name" value="Fer2"/>
    <property type="match status" value="1"/>
</dbReference>
<sequence length="341" mass="37676">MTTFPLFPDQPSALCPHRMQVYSMVRETPEVWTLSLINHDLYHYRAGQFALVNIGDSGDIQRAYTLSSTPGRSRFITLTVRHIADGVGSGWLTQQVKPGDYLWLSEAQGDFVADAQNDSRPLLLLAAGCGVTPMISMVRQRLAQHPRQPLQLIYCVRTPQEIIFAAEWQQLTERWPQFSLTLLVEQAAQAGQIAGRLSQDLLQNQVTDIRACRVMICGPAPWMTLVENWLSALGVAPQDIIQERFQLQEAPVSADRQLTLTRLTPLENYRVAVGSTLLAAMELHRLPVTVACRAGVCGSCKTRIVAGKYTTSSSMTLSTEEVAQGYVLACSCQLTGDVTLA</sequence>
<evidence type="ECO:0000256" key="1">
    <source>
        <dbReference type="ARBA" id="ARBA00001974"/>
    </source>
</evidence>
<dbReference type="RefSeq" id="WP_267144555.1">
    <property type="nucleotide sequence ID" value="NZ_JAODIL010000081.1"/>
</dbReference>
<dbReference type="InterPro" id="IPR001433">
    <property type="entry name" value="OxRdtase_FAD/NAD-bd"/>
</dbReference>
<evidence type="ECO:0000259" key="12">
    <source>
        <dbReference type="PROSITE" id="PS51384"/>
    </source>
</evidence>
<dbReference type="SUPFAM" id="SSF63380">
    <property type="entry name" value="Riboflavin synthase domain-like"/>
    <property type="match status" value="1"/>
</dbReference>
<keyword evidence="6 13" id="KW-0560">Oxidoreductase</keyword>
<keyword evidence="2" id="KW-0285">Flavoprotein</keyword>
<comment type="caution">
    <text evidence="13">The sequence shown here is derived from an EMBL/GenBank/DDBJ whole genome shotgun (WGS) entry which is preliminary data.</text>
</comment>
<evidence type="ECO:0000256" key="2">
    <source>
        <dbReference type="ARBA" id="ARBA00022630"/>
    </source>
</evidence>
<comment type="cofactor">
    <cofactor evidence="9">
        <name>[2Fe-2S] cluster</name>
        <dbReference type="ChEBI" id="CHEBI:190135"/>
    </cofactor>
</comment>
<evidence type="ECO:0000256" key="10">
    <source>
        <dbReference type="ARBA" id="ARBA00061434"/>
    </source>
</evidence>
<dbReference type="PANTHER" id="PTHR47354:SF6">
    <property type="entry name" value="NADH OXIDOREDUCTASE HCR"/>
    <property type="match status" value="1"/>
</dbReference>
<dbReference type="EMBL" id="JAODIM010000043">
    <property type="protein sequence ID" value="MCU5780286.1"/>
    <property type="molecule type" value="Genomic_DNA"/>
</dbReference>
<dbReference type="InterPro" id="IPR050415">
    <property type="entry name" value="MRET"/>
</dbReference>
<dbReference type="PROSITE" id="PS00197">
    <property type="entry name" value="2FE2S_FER_1"/>
    <property type="match status" value="1"/>
</dbReference>
<dbReference type="CDD" id="cd00207">
    <property type="entry name" value="fer2"/>
    <property type="match status" value="1"/>
</dbReference>
<evidence type="ECO:0000313" key="14">
    <source>
        <dbReference type="Proteomes" id="UP001064262"/>
    </source>
</evidence>
<dbReference type="InterPro" id="IPR017927">
    <property type="entry name" value="FAD-bd_FR_type"/>
</dbReference>
<dbReference type="Gene3D" id="3.10.20.30">
    <property type="match status" value="1"/>
</dbReference>
<keyword evidence="7" id="KW-0408">Iron</keyword>
<proteinExistence type="inferred from homology"/>
<keyword evidence="14" id="KW-1185">Reference proteome</keyword>
<dbReference type="SUPFAM" id="SSF54292">
    <property type="entry name" value="2Fe-2S ferredoxin-like"/>
    <property type="match status" value="1"/>
</dbReference>
<comment type="similarity">
    <text evidence="10">In the N-terminal section; belongs to the FAD-binding oxidoreductase type 6 family.</text>
</comment>
<evidence type="ECO:0000256" key="9">
    <source>
        <dbReference type="ARBA" id="ARBA00034078"/>
    </source>
</evidence>
<dbReference type="Gene3D" id="2.40.30.10">
    <property type="entry name" value="Translation factors"/>
    <property type="match status" value="1"/>
</dbReference>
<keyword evidence="5" id="KW-0274">FAD</keyword>
<dbReference type="NCBIfam" id="NF007964">
    <property type="entry name" value="PRK10684.1"/>
    <property type="match status" value="1"/>
</dbReference>
<name>A0A9J6PUD5_9GAMM</name>
<evidence type="ECO:0000256" key="6">
    <source>
        <dbReference type="ARBA" id="ARBA00023002"/>
    </source>
</evidence>
<evidence type="ECO:0000256" key="4">
    <source>
        <dbReference type="ARBA" id="ARBA00022723"/>
    </source>
</evidence>
<comment type="cofactor">
    <cofactor evidence="1">
        <name>FAD</name>
        <dbReference type="ChEBI" id="CHEBI:57692"/>
    </cofactor>
</comment>
<dbReference type="PANTHER" id="PTHR47354">
    <property type="entry name" value="NADH OXIDOREDUCTASE HCR"/>
    <property type="match status" value="1"/>
</dbReference>
<keyword evidence="4" id="KW-0479">Metal-binding</keyword>
<organism evidence="13 14">
    <name type="scientific">Winslowiella arboricola</name>
    <dbReference type="NCBI Taxonomy" id="2978220"/>
    <lineage>
        <taxon>Bacteria</taxon>
        <taxon>Pseudomonadati</taxon>
        <taxon>Pseudomonadota</taxon>
        <taxon>Gammaproteobacteria</taxon>
        <taxon>Enterobacterales</taxon>
        <taxon>Erwiniaceae</taxon>
        <taxon>Winslowiella</taxon>
    </lineage>
</organism>
<dbReference type="Pfam" id="PF00175">
    <property type="entry name" value="NAD_binding_1"/>
    <property type="match status" value="1"/>
</dbReference>
<evidence type="ECO:0000256" key="7">
    <source>
        <dbReference type="ARBA" id="ARBA00023004"/>
    </source>
</evidence>
<dbReference type="Proteomes" id="UP001064262">
    <property type="component" value="Unassembled WGS sequence"/>
</dbReference>
<dbReference type="InterPro" id="IPR008333">
    <property type="entry name" value="Cbr1-like_FAD-bd_dom"/>
</dbReference>
<keyword evidence="3" id="KW-0001">2Fe-2S</keyword>
<evidence type="ECO:0000259" key="11">
    <source>
        <dbReference type="PROSITE" id="PS51085"/>
    </source>
</evidence>
<gene>
    <name evidence="13" type="primary">hcr</name>
    <name evidence="13" type="ORF">N5923_22585</name>
</gene>
<evidence type="ECO:0000313" key="13">
    <source>
        <dbReference type="EMBL" id="MCU5780286.1"/>
    </source>
</evidence>
<protein>
    <submittedName>
        <fullName evidence="13">NADH oxidoreductase</fullName>
        <ecNumber evidence="13">1.6.-.-</ecNumber>
    </submittedName>
</protein>
<dbReference type="SUPFAM" id="SSF52343">
    <property type="entry name" value="Ferredoxin reductase-like, C-terminal NADP-linked domain"/>
    <property type="match status" value="1"/>
</dbReference>
<dbReference type="GO" id="GO:0016491">
    <property type="term" value="F:oxidoreductase activity"/>
    <property type="evidence" value="ECO:0007669"/>
    <property type="project" value="UniProtKB-KW"/>
</dbReference>
<dbReference type="InterPro" id="IPR036010">
    <property type="entry name" value="2Fe-2S_ferredoxin-like_sf"/>
</dbReference>
<keyword evidence="8" id="KW-0411">Iron-sulfur</keyword>
<evidence type="ECO:0000256" key="3">
    <source>
        <dbReference type="ARBA" id="ARBA00022714"/>
    </source>
</evidence>
<accession>A0A9J6PUD5</accession>
<dbReference type="Pfam" id="PF00970">
    <property type="entry name" value="FAD_binding_6"/>
    <property type="match status" value="1"/>
</dbReference>
<dbReference type="GO" id="GO:0051537">
    <property type="term" value="F:2 iron, 2 sulfur cluster binding"/>
    <property type="evidence" value="ECO:0007669"/>
    <property type="project" value="UniProtKB-KW"/>
</dbReference>
<evidence type="ECO:0000256" key="5">
    <source>
        <dbReference type="ARBA" id="ARBA00022827"/>
    </source>
</evidence>
<dbReference type="InterPro" id="IPR006058">
    <property type="entry name" value="2Fe2S_fd_BS"/>
</dbReference>
<dbReference type="PRINTS" id="PR00406">
    <property type="entry name" value="CYTB5RDTASE"/>
</dbReference>
<dbReference type="AlphaFoldDB" id="A0A9J6PUD5"/>
<dbReference type="GO" id="GO:0046872">
    <property type="term" value="F:metal ion binding"/>
    <property type="evidence" value="ECO:0007669"/>
    <property type="project" value="UniProtKB-KW"/>
</dbReference>
<dbReference type="InterPro" id="IPR012675">
    <property type="entry name" value="Beta-grasp_dom_sf"/>
</dbReference>